<evidence type="ECO:0008006" key="3">
    <source>
        <dbReference type="Google" id="ProtNLM"/>
    </source>
</evidence>
<keyword evidence="2" id="KW-1185">Reference proteome</keyword>
<proteinExistence type="predicted"/>
<dbReference type="Gene3D" id="3.30.470.20">
    <property type="entry name" value="ATP-grasp fold, B domain"/>
    <property type="match status" value="1"/>
</dbReference>
<name>A0A067TPK9_GALM3</name>
<dbReference type="Pfam" id="PF03133">
    <property type="entry name" value="TTL"/>
    <property type="match status" value="1"/>
</dbReference>
<protein>
    <recommendedName>
        <fullName evidence="3">Tubulin-tyrosine ligase</fullName>
    </recommendedName>
</protein>
<dbReference type="PANTHER" id="PTHR47551:SF1">
    <property type="entry name" value="TUBULIN--TYROSINE LIGASE PBY1-RELATED"/>
    <property type="match status" value="1"/>
</dbReference>
<dbReference type="HOGENOM" id="CLU_031301_0_0_1"/>
<evidence type="ECO:0000313" key="1">
    <source>
        <dbReference type="EMBL" id="KDR85150.1"/>
    </source>
</evidence>
<dbReference type="PANTHER" id="PTHR47551">
    <property type="entry name" value="TUBULIN--TYROSINE LIGASE PBY1-RELATED"/>
    <property type="match status" value="1"/>
</dbReference>
<dbReference type="STRING" id="685588.A0A067TPK9"/>
<dbReference type="OrthoDB" id="202825at2759"/>
<dbReference type="Proteomes" id="UP000027222">
    <property type="component" value="Unassembled WGS sequence"/>
</dbReference>
<accession>A0A067TPK9</accession>
<dbReference type="PROSITE" id="PS51221">
    <property type="entry name" value="TTL"/>
    <property type="match status" value="1"/>
</dbReference>
<organism evidence="1 2">
    <name type="scientific">Galerina marginata (strain CBS 339.88)</name>
    <dbReference type="NCBI Taxonomy" id="685588"/>
    <lineage>
        <taxon>Eukaryota</taxon>
        <taxon>Fungi</taxon>
        <taxon>Dikarya</taxon>
        <taxon>Basidiomycota</taxon>
        <taxon>Agaricomycotina</taxon>
        <taxon>Agaricomycetes</taxon>
        <taxon>Agaricomycetidae</taxon>
        <taxon>Agaricales</taxon>
        <taxon>Agaricineae</taxon>
        <taxon>Strophariaceae</taxon>
        <taxon>Galerina</taxon>
    </lineage>
</organism>
<evidence type="ECO:0000313" key="2">
    <source>
        <dbReference type="Proteomes" id="UP000027222"/>
    </source>
</evidence>
<dbReference type="GO" id="GO:0000932">
    <property type="term" value="C:P-body"/>
    <property type="evidence" value="ECO:0007669"/>
    <property type="project" value="TreeGrafter"/>
</dbReference>
<sequence>MSVYVSWPSAPLTNSLVHKALAQISVPISFISKEQVRLSSGRLLQWSTYDDIDHELAHVHRDRVLSSSYTFRKALIRKHFLSRIIQSYTKKIPGSVLRDAFPRTFEIELSFADELDEMWTDELWELGEELDSGRSWWILKPGMADRGMGIRIFHSKEDLQQIFEAFEEIESDGENEHERKNEGQTSVITSQLRHFVIQEYVNAPMLMDPSQTLNKMSTTDDLVGRKFHLRVYCVSKANIQVYVYNRILALFSAVPYTSLTSEDLSDINLKAHLTNTSLQTDLGDINVRLLDDLEGCHVLSDESGVTLTSTNINDLVTEISEVLSEVFRAGLQNPVHFQALPNAFELFGVDFLVNHAPNHASNKFQVKILEINAEPAIELTGPRLTWILEDLFASTAKVCVEPFFTGKKDEQSWGIGEVKYNFVKCMDENIRGSGHFPQADPVG</sequence>
<dbReference type="InterPro" id="IPR004344">
    <property type="entry name" value="TTL/TTLL_fam"/>
</dbReference>
<dbReference type="SUPFAM" id="SSF56059">
    <property type="entry name" value="Glutathione synthetase ATP-binding domain-like"/>
    <property type="match status" value="1"/>
</dbReference>
<dbReference type="InterPro" id="IPR027746">
    <property type="entry name" value="TTL"/>
</dbReference>
<gene>
    <name evidence="1" type="ORF">GALMADRAFT_218231</name>
</gene>
<reference evidence="2" key="1">
    <citation type="journal article" date="2014" name="Proc. Natl. Acad. Sci. U.S.A.">
        <title>Extensive sampling of basidiomycete genomes demonstrates inadequacy of the white-rot/brown-rot paradigm for wood decay fungi.</title>
        <authorList>
            <person name="Riley R."/>
            <person name="Salamov A.A."/>
            <person name="Brown D.W."/>
            <person name="Nagy L.G."/>
            <person name="Floudas D."/>
            <person name="Held B.W."/>
            <person name="Levasseur A."/>
            <person name="Lombard V."/>
            <person name="Morin E."/>
            <person name="Otillar R."/>
            <person name="Lindquist E.A."/>
            <person name="Sun H."/>
            <person name="LaButti K.M."/>
            <person name="Schmutz J."/>
            <person name="Jabbour D."/>
            <person name="Luo H."/>
            <person name="Baker S.E."/>
            <person name="Pisabarro A.G."/>
            <person name="Walton J.D."/>
            <person name="Blanchette R.A."/>
            <person name="Henrissat B."/>
            <person name="Martin F."/>
            <person name="Cullen D."/>
            <person name="Hibbett D.S."/>
            <person name="Grigoriev I.V."/>
        </authorList>
    </citation>
    <scope>NUCLEOTIDE SEQUENCE [LARGE SCALE GENOMIC DNA]</scope>
    <source>
        <strain evidence="2">CBS 339.88</strain>
    </source>
</reference>
<dbReference type="EMBL" id="KL142367">
    <property type="protein sequence ID" value="KDR85150.1"/>
    <property type="molecule type" value="Genomic_DNA"/>
</dbReference>
<dbReference type="AlphaFoldDB" id="A0A067TPK9"/>